<sequence length="17" mass="2114">MFLMVDCLMDFRIHLKT</sequence>
<protein>
    <submittedName>
        <fullName evidence="1">Uncharacterized protein</fullName>
    </submittedName>
</protein>
<name>A0A0A9AS82_ARUDO</name>
<evidence type="ECO:0000313" key="1">
    <source>
        <dbReference type="EMBL" id="JAD51775.1"/>
    </source>
</evidence>
<dbReference type="AlphaFoldDB" id="A0A0A9AS82"/>
<proteinExistence type="predicted"/>
<reference evidence="1" key="2">
    <citation type="journal article" date="2015" name="Data Brief">
        <title>Shoot transcriptome of the giant reed, Arundo donax.</title>
        <authorList>
            <person name="Barrero R.A."/>
            <person name="Guerrero F.D."/>
            <person name="Moolhuijzen P."/>
            <person name="Goolsby J.A."/>
            <person name="Tidwell J."/>
            <person name="Bellgard S.E."/>
            <person name="Bellgard M.I."/>
        </authorList>
    </citation>
    <scope>NUCLEOTIDE SEQUENCE</scope>
    <source>
        <tissue evidence="1">Shoot tissue taken approximately 20 cm above the soil surface</tissue>
    </source>
</reference>
<reference evidence="1" key="1">
    <citation type="submission" date="2014-09" db="EMBL/GenBank/DDBJ databases">
        <authorList>
            <person name="Magalhaes I.L.F."/>
            <person name="Oliveira U."/>
            <person name="Santos F.R."/>
            <person name="Vidigal T.H.D.A."/>
            <person name="Brescovit A.D."/>
            <person name="Santos A.J."/>
        </authorList>
    </citation>
    <scope>NUCLEOTIDE SEQUENCE</scope>
    <source>
        <tissue evidence="1">Shoot tissue taken approximately 20 cm above the soil surface</tissue>
    </source>
</reference>
<organism evidence="1">
    <name type="scientific">Arundo donax</name>
    <name type="common">Giant reed</name>
    <name type="synonym">Donax arundinaceus</name>
    <dbReference type="NCBI Taxonomy" id="35708"/>
    <lineage>
        <taxon>Eukaryota</taxon>
        <taxon>Viridiplantae</taxon>
        <taxon>Streptophyta</taxon>
        <taxon>Embryophyta</taxon>
        <taxon>Tracheophyta</taxon>
        <taxon>Spermatophyta</taxon>
        <taxon>Magnoliopsida</taxon>
        <taxon>Liliopsida</taxon>
        <taxon>Poales</taxon>
        <taxon>Poaceae</taxon>
        <taxon>PACMAD clade</taxon>
        <taxon>Arundinoideae</taxon>
        <taxon>Arundineae</taxon>
        <taxon>Arundo</taxon>
    </lineage>
</organism>
<accession>A0A0A9AS82</accession>
<dbReference type="EMBL" id="GBRH01246120">
    <property type="protein sequence ID" value="JAD51775.1"/>
    <property type="molecule type" value="Transcribed_RNA"/>
</dbReference>